<name>A9DE77_9GAMM</name>
<dbReference type="Proteomes" id="UP000005839">
    <property type="component" value="Unassembled WGS sequence"/>
</dbReference>
<reference evidence="1 2" key="1">
    <citation type="submission" date="2007-10" db="EMBL/GenBank/DDBJ databases">
        <authorList>
            <person name="Yayanos A."/>
            <person name="Ferriera S."/>
            <person name="Johnson J."/>
            <person name="Kravitz S."/>
            <person name="Halpern A."/>
            <person name="Remington K."/>
            <person name="Beeson K."/>
            <person name="Tran B."/>
            <person name="Rogers Y.-H."/>
            <person name="Friedman R."/>
            <person name="Venter J.C."/>
        </authorList>
    </citation>
    <scope>NUCLEOTIDE SEQUENCE [LARGE SCALE GENOMIC DNA]</scope>
    <source>
        <strain evidence="1 2">KT99</strain>
    </source>
</reference>
<protein>
    <submittedName>
        <fullName evidence="1">Hypothetical cytosolic protein</fullName>
    </submittedName>
</protein>
<proteinExistence type="predicted"/>
<accession>A9DE77</accession>
<dbReference type="RefSeq" id="WP_005500690.1">
    <property type="nucleotide sequence ID" value="NZ_ABIC01000026.1"/>
</dbReference>
<dbReference type="AlphaFoldDB" id="A9DE77"/>
<dbReference type="EMBL" id="ABIC01000026">
    <property type="protein sequence ID" value="EDQ00108.1"/>
    <property type="molecule type" value="Genomic_DNA"/>
</dbReference>
<evidence type="ECO:0000313" key="2">
    <source>
        <dbReference type="Proteomes" id="UP000005839"/>
    </source>
</evidence>
<sequence>MLLKFHQDVRLRVGDVIVQYRLINKDAPIVITFPPGSEWITEQETNEQVKLWGFDFFKKQQINVISFIHIEQDDYFPSCSIELQNFIEQLGKFIAMFPDKIGYGSSRGGFAVSLHANALGLDRALLLMPLSTYSSELAPWEPKVIKMAIWFFSASKI</sequence>
<keyword evidence="2" id="KW-1185">Reference proteome</keyword>
<gene>
    <name evidence="1" type="ORF">KT99_19394</name>
</gene>
<evidence type="ECO:0000313" key="1">
    <source>
        <dbReference type="EMBL" id="EDQ00108.1"/>
    </source>
</evidence>
<comment type="caution">
    <text evidence="1">The sequence shown here is derived from an EMBL/GenBank/DDBJ whole genome shotgun (WGS) entry which is preliminary data.</text>
</comment>
<organism evidence="1 2">
    <name type="scientific">Shewanella benthica KT99</name>
    <dbReference type="NCBI Taxonomy" id="314608"/>
    <lineage>
        <taxon>Bacteria</taxon>
        <taxon>Pseudomonadati</taxon>
        <taxon>Pseudomonadota</taxon>
        <taxon>Gammaproteobacteria</taxon>
        <taxon>Alteromonadales</taxon>
        <taxon>Shewanellaceae</taxon>
        <taxon>Shewanella</taxon>
    </lineage>
</organism>